<dbReference type="OrthoDB" id="9792090at2"/>
<reference evidence="2 3" key="1">
    <citation type="journal article" date="2014" name="Proc. Natl. Acad. Sci. U.S.A.">
        <title>Functional type 2 photosynthetic reaction centers found in the rare bacterial phylum Gemmatimonadetes.</title>
        <authorList>
            <person name="Zeng Y."/>
            <person name="Feng F."/>
            <person name="Medova H."/>
            <person name="Dean J."/>
            <person name="Koblizek M."/>
        </authorList>
    </citation>
    <scope>NUCLEOTIDE SEQUENCE [LARGE SCALE GENOMIC DNA]</scope>
    <source>
        <strain evidence="2 3">AP64</strain>
    </source>
</reference>
<name>A0A143BIK2_9BACT</name>
<evidence type="ECO:0000256" key="1">
    <source>
        <dbReference type="SAM" id="SignalP"/>
    </source>
</evidence>
<dbReference type="Proteomes" id="UP000076404">
    <property type="component" value="Chromosome"/>
</dbReference>
<evidence type="ECO:0000313" key="2">
    <source>
        <dbReference type="EMBL" id="AMW04876.1"/>
    </source>
</evidence>
<evidence type="ECO:0000313" key="3">
    <source>
        <dbReference type="Proteomes" id="UP000076404"/>
    </source>
</evidence>
<gene>
    <name evidence="2" type="ORF">GEMMAAP_08580</name>
</gene>
<dbReference type="KEGG" id="gph:GEMMAAP_08580"/>
<keyword evidence="1" id="KW-0732">Signal</keyword>
<sequence>MRPRTSLLALVAVVSGTTAPRMGAQNAPVALQHRATEVAANTVGSGTMASGLQPALTAAADPPRAPWWAPVASGVVPGAGQFALRQQRSVAYLVAEAFLVVQYFAARRDGNRERDAYRALAMNVARQPFGGTQPGTWDYYERLEQFLESGAYDRVPGGALDPETDPATYNGFRWQLARETYWLNPNTAPAVGSSEYQRALDFYQRNAVGEAFRWSWRDAQLQQDVYVQTIRGANRSYQRAVNMLGVVAVNHLASLIDAYVSVRIRHFGGAGVGVGGYAVDGVHAGYQPTSAYSGNWQAGVRLAPR</sequence>
<evidence type="ECO:0008006" key="4">
    <source>
        <dbReference type="Google" id="ProtNLM"/>
    </source>
</evidence>
<feature type="chain" id="PRO_5007506445" description="DUF5683 domain-containing protein" evidence="1">
    <location>
        <begin position="24"/>
        <end position="305"/>
    </location>
</feature>
<feature type="signal peptide" evidence="1">
    <location>
        <begin position="1"/>
        <end position="23"/>
    </location>
</feature>
<dbReference type="STRING" id="1379270.GEMMAAP_08580"/>
<protein>
    <recommendedName>
        <fullName evidence="4">DUF5683 domain-containing protein</fullName>
    </recommendedName>
</protein>
<proteinExistence type="predicted"/>
<accession>A0A143BIK2</accession>
<reference evidence="2 3" key="2">
    <citation type="journal article" date="2016" name="Environ. Microbiol. Rep.">
        <title>Metagenomic evidence for the presence of phototrophic Gemmatimonadetes bacteria in diverse environments.</title>
        <authorList>
            <person name="Zeng Y."/>
            <person name="Baumbach J."/>
            <person name="Barbosa E.G."/>
            <person name="Azevedo V."/>
            <person name="Zhang C."/>
            <person name="Koblizek M."/>
        </authorList>
    </citation>
    <scope>NUCLEOTIDE SEQUENCE [LARGE SCALE GENOMIC DNA]</scope>
    <source>
        <strain evidence="2 3">AP64</strain>
    </source>
</reference>
<dbReference type="RefSeq" id="WP_026850864.1">
    <property type="nucleotide sequence ID" value="NZ_CP011454.1"/>
</dbReference>
<keyword evidence="3" id="KW-1185">Reference proteome</keyword>
<dbReference type="EMBL" id="CP011454">
    <property type="protein sequence ID" value="AMW04876.1"/>
    <property type="molecule type" value="Genomic_DNA"/>
</dbReference>
<dbReference type="AlphaFoldDB" id="A0A143BIK2"/>
<dbReference type="eggNOG" id="ENOG5034268">
    <property type="taxonomic scope" value="Bacteria"/>
</dbReference>
<organism evidence="2 3">
    <name type="scientific">Gemmatimonas phototrophica</name>
    <dbReference type="NCBI Taxonomy" id="1379270"/>
    <lineage>
        <taxon>Bacteria</taxon>
        <taxon>Pseudomonadati</taxon>
        <taxon>Gemmatimonadota</taxon>
        <taxon>Gemmatimonadia</taxon>
        <taxon>Gemmatimonadales</taxon>
        <taxon>Gemmatimonadaceae</taxon>
        <taxon>Gemmatimonas</taxon>
    </lineage>
</organism>